<feature type="compositionally biased region" description="Basic and acidic residues" evidence="2">
    <location>
        <begin position="298"/>
        <end position="310"/>
    </location>
</feature>
<organism evidence="3 4">
    <name type="scientific">Cylindrotheca closterium</name>
    <dbReference type="NCBI Taxonomy" id="2856"/>
    <lineage>
        <taxon>Eukaryota</taxon>
        <taxon>Sar</taxon>
        <taxon>Stramenopiles</taxon>
        <taxon>Ochrophyta</taxon>
        <taxon>Bacillariophyta</taxon>
        <taxon>Bacillariophyceae</taxon>
        <taxon>Bacillariophycidae</taxon>
        <taxon>Bacillariales</taxon>
        <taxon>Bacillariaceae</taxon>
        <taxon>Cylindrotheca</taxon>
    </lineage>
</organism>
<keyword evidence="1" id="KW-0175">Coiled coil</keyword>
<feature type="compositionally biased region" description="Basic and acidic residues" evidence="2">
    <location>
        <begin position="254"/>
        <end position="279"/>
    </location>
</feature>
<evidence type="ECO:0000313" key="4">
    <source>
        <dbReference type="Proteomes" id="UP001295423"/>
    </source>
</evidence>
<gene>
    <name evidence="3" type="ORF">CYCCA115_LOCUS18597</name>
</gene>
<dbReference type="AlphaFoldDB" id="A0AAD2G2A1"/>
<feature type="region of interest" description="Disordered" evidence="2">
    <location>
        <begin position="254"/>
        <end position="319"/>
    </location>
</feature>
<feature type="compositionally biased region" description="Polar residues" evidence="2">
    <location>
        <begin position="783"/>
        <end position="798"/>
    </location>
</feature>
<feature type="region of interest" description="Disordered" evidence="2">
    <location>
        <begin position="1024"/>
        <end position="1058"/>
    </location>
</feature>
<feature type="compositionally biased region" description="Pro residues" evidence="2">
    <location>
        <begin position="770"/>
        <end position="780"/>
    </location>
</feature>
<proteinExistence type="predicted"/>
<evidence type="ECO:0000313" key="3">
    <source>
        <dbReference type="EMBL" id="CAJ1960181.1"/>
    </source>
</evidence>
<feature type="compositionally biased region" description="Low complexity" evidence="2">
    <location>
        <begin position="1036"/>
        <end position="1048"/>
    </location>
</feature>
<accession>A0AAD2G2A1</accession>
<sequence>MGKSKNNKKVAIADKPVNSTALTQGRVEIRSKRESDDLDPPIVNNNSDTEMEEVKNPLKYDRIVQNIDSSQWNLQTLAYLCTIHRAPGQHNNKKEVVFGNELFSAWENEPDFHWPWCEGYSENFVDPPATESWEEAAEKLLQICDGDWNLVEQHIRAAFDRDIKDEFIGNDRELVVYGRGLILGLAVQDPLVIFPLDDPMEETTFFNRYWDFTLEVEPRLLLELRPLAKVWAIAVELLGHPWTEPDTTTVVTELAERRSAAKGQKRERDLDPSTERKSAPIDPRSPARGFFPDATPKPVRDSVAPDKDDSVMMDTTSHRSSVREEATHLYVAASQKKAAIRTKYLSEEMKARKVTQMNLTGLPRSNAQFLCATINYEWDGDTSEGGSIEKCFTEEMVSVLSMAMDNAEGDLVILPVSELRVRDKKLWLTSKEKVEELTYKKLKPYIDWSWNNGAQFGYNAKNPGSKTLCTRIRVAHNSSLDDMSRLLGQCFEITGTHAGVFCSPLLVSDPVRIGWLLNYPMGIGRSALERELMRHFTFKRAIALEPAWPQNPGTAGQKWMPSKGPKAWHIWVAASDVDRVARALFAWLRPETKKCHMPFGARTQFVYDWGAITKGHLGDLAQPGGQWNGIIGKLINTHDTTSQTCTSLAPLFPIQGMLTKVFIPKYCKQGKGKSLLQFLYAIQCIPAVKKPPPAQPEQSATQDADTPDSPLPPSVSSTPPEPTSANPSVTDPTTAQPTLPAPSTKRSSRKGSKNRRAKQPLEKPTETPQATPPTPLPRPTPALKSTPQSATNPPTESSARAKLSASEQPLVTEAFDRSAWLAAMDAELNQGPAGLFQMILPGPIDGFYVFVVRQKFASLAQEVLKNLVAFLISHLELWQDLKHQRKTCRTWLCLDHYNRTVTNAMIWDQSQHRAISEYERDVDLDQQVEKDDNEWIEKLLAAEQASPEFEGTITIDLSMPAAKDMDDGATVGSAANMAALLENMKADVNDVCTELETAAEELAQAKDAEAAMDARILELEAKMAEQASVTGKHRSSSPSSSKATSSADSGGGPPGGGP</sequence>
<protein>
    <submittedName>
        <fullName evidence="3">Uncharacterized protein</fullName>
    </submittedName>
</protein>
<reference evidence="3" key="1">
    <citation type="submission" date="2023-08" db="EMBL/GenBank/DDBJ databases">
        <authorList>
            <person name="Audoor S."/>
            <person name="Bilcke G."/>
        </authorList>
    </citation>
    <scope>NUCLEOTIDE SEQUENCE</scope>
</reference>
<feature type="coiled-coil region" evidence="1">
    <location>
        <begin position="981"/>
        <end position="1022"/>
    </location>
</feature>
<comment type="caution">
    <text evidence="3">The sequence shown here is derived from an EMBL/GenBank/DDBJ whole genome shotgun (WGS) entry which is preliminary data.</text>
</comment>
<dbReference type="Proteomes" id="UP001295423">
    <property type="component" value="Unassembled WGS sequence"/>
</dbReference>
<feature type="compositionally biased region" description="Gly residues" evidence="2">
    <location>
        <begin position="1049"/>
        <end position="1058"/>
    </location>
</feature>
<feature type="compositionally biased region" description="Basic residues" evidence="2">
    <location>
        <begin position="746"/>
        <end position="758"/>
    </location>
</feature>
<keyword evidence="4" id="KW-1185">Reference proteome</keyword>
<feature type="region of interest" description="Disordered" evidence="2">
    <location>
        <begin position="690"/>
        <end position="808"/>
    </location>
</feature>
<feature type="region of interest" description="Disordered" evidence="2">
    <location>
        <begin position="1"/>
        <end position="48"/>
    </location>
</feature>
<evidence type="ECO:0000256" key="2">
    <source>
        <dbReference type="SAM" id="MobiDB-lite"/>
    </source>
</evidence>
<evidence type="ECO:0000256" key="1">
    <source>
        <dbReference type="SAM" id="Coils"/>
    </source>
</evidence>
<name>A0AAD2G2A1_9STRA</name>
<feature type="compositionally biased region" description="Polar residues" evidence="2">
    <location>
        <begin position="725"/>
        <end position="737"/>
    </location>
</feature>
<dbReference type="EMBL" id="CAKOGP040002048">
    <property type="protein sequence ID" value="CAJ1960181.1"/>
    <property type="molecule type" value="Genomic_DNA"/>
</dbReference>